<dbReference type="RefSeq" id="XP_034244420.1">
    <property type="nucleotide sequence ID" value="XM_034388529.1"/>
</dbReference>
<name>A0A6P8ZPN6_THRPL</name>
<dbReference type="OrthoDB" id="408373at2759"/>
<organism evidence="6">
    <name type="scientific">Thrips palmi</name>
    <name type="common">Melon thrips</name>
    <dbReference type="NCBI Taxonomy" id="161013"/>
    <lineage>
        <taxon>Eukaryota</taxon>
        <taxon>Metazoa</taxon>
        <taxon>Ecdysozoa</taxon>
        <taxon>Arthropoda</taxon>
        <taxon>Hexapoda</taxon>
        <taxon>Insecta</taxon>
        <taxon>Pterygota</taxon>
        <taxon>Neoptera</taxon>
        <taxon>Paraneoptera</taxon>
        <taxon>Thysanoptera</taxon>
        <taxon>Terebrantia</taxon>
        <taxon>Thripoidea</taxon>
        <taxon>Thripidae</taxon>
        <taxon>Thrips</taxon>
    </lineage>
</organism>
<evidence type="ECO:0000256" key="3">
    <source>
        <dbReference type="SAM" id="Phobius"/>
    </source>
</evidence>
<keyword evidence="1" id="KW-0378">Hydrolase</keyword>
<feature type="domain" description="AB hydrolase-1" evidence="4">
    <location>
        <begin position="91"/>
        <end position="347"/>
    </location>
</feature>
<evidence type="ECO:0000313" key="5">
    <source>
        <dbReference type="Proteomes" id="UP000515158"/>
    </source>
</evidence>
<dbReference type="AlphaFoldDB" id="A0A6P8ZPN6"/>
<dbReference type="InterPro" id="IPR000639">
    <property type="entry name" value="Epox_hydrolase-like"/>
</dbReference>
<dbReference type="PRINTS" id="PR00111">
    <property type="entry name" value="ABHYDROLASE"/>
</dbReference>
<dbReference type="PANTHER" id="PTHR43329">
    <property type="entry name" value="EPOXIDE HYDROLASE"/>
    <property type="match status" value="1"/>
</dbReference>
<dbReference type="GO" id="GO:0004301">
    <property type="term" value="F:epoxide hydrolase activity"/>
    <property type="evidence" value="ECO:0007669"/>
    <property type="project" value="UniProtKB-ARBA"/>
</dbReference>
<dbReference type="Proteomes" id="UP000515158">
    <property type="component" value="Unplaced"/>
</dbReference>
<keyword evidence="3" id="KW-0472">Membrane</keyword>
<dbReference type="SUPFAM" id="SSF53474">
    <property type="entry name" value="alpha/beta-Hydrolases"/>
    <property type="match status" value="1"/>
</dbReference>
<dbReference type="PRINTS" id="PR00412">
    <property type="entry name" value="EPOXHYDRLASE"/>
</dbReference>
<dbReference type="InterPro" id="IPR029058">
    <property type="entry name" value="AB_hydrolase_fold"/>
</dbReference>
<evidence type="ECO:0000313" key="7">
    <source>
        <dbReference type="RefSeq" id="XP_034244420.1"/>
    </source>
</evidence>
<evidence type="ECO:0000313" key="6">
    <source>
        <dbReference type="RefSeq" id="XP_034244419.1"/>
    </source>
</evidence>
<dbReference type="InterPro" id="IPR000073">
    <property type="entry name" value="AB_hydrolase_1"/>
</dbReference>
<feature type="transmembrane region" description="Helical" evidence="3">
    <location>
        <begin position="12"/>
        <end position="40"/>
    </location>
</feature>
<evidence type="ECO:0000259" key="4">
    <source>
        <dbReference type="Pfam" id="PF00561"/>
    </source>
</evidence>
<proteinExistence type="inferred from homology"/>
<gene>
    <name evidence="6 7" type="primary">LOC117647046</name>
</gene>
<keyword evidence="5" id="KW-1185">Reference proteome</keyword>
<evidence type="ECO:0000256" key="1">
    <source>
        <dbReference type="ARBA" id="ARBA00022801"/>
    </source>
</evidence>
<evidence type="ECO:0000256" key="2">
    <source>
        <dbReference type="ARBA" id="ARBA00038334"/>
    </source>
</evidence>
<sequence length="359" mass="41198">MAPPAASQRTASIGWVLMASVYVYSKAFAYSCMMMGFMLLKQLTTPRWLFGYKTRTTPPQCLQDPDLGQHGYVTVKGEKFHYVGKGDRAKPLMLFVHGFPDFWYSWRHQMKEFSRDYWTVAVDMRGYGGSPKPADVFDYAVPLLVDDIKGIVTALGREKFILVGHDWGAVISWAFLDRYPEMIEKYIIMNGPNSKVFMQLQRSSTSKQSSMSWYMYLFQVPYLAELFVTFGDFGLFRKMLLGHKRSSPFVTDGDIEAYKYTFSQPGCITPPFNYYRAFFRSVILKGLVREAKKAKTENVERPKGLYIFGAKDVAIDVQCVGMLKEQIENLETKIIEDGNHFVHQDEPVAVNKSIQSFLK</sequence>
<protein>
    <submittedName>
        <fullName evidence="6 7">Epoxide hydrolase 4-like</fullName>
    </submittedName>
</protein>
<accession>A0A6P8ZPN6</accession>
<dbReference type="KEGG" id="tpal:117647046"/>
<keyword evidence="3" id="KW-1133">Transmembrane helix</keyword>
<dbReference type="GeneID" id="117647046"/>
<keyword evidence="3" id="KW-0812">Transmembrane</keyword>
<reference evidence="6 7" key="1">
    <citation type="submission" date="2025-04" db="UniProtKB">
        <authorList>
            <consortium name="RefSeq"/>
        </authorList>
    </citation>
    <scope>IDENTIFICATION</scope>
    <source>
        <tissue evidence="6 7">Total insect</tissue>
    </source>
</reference>
<dbReference type="RefSeq" id="XP_034244419.1">
    <property type="nucleotide sequence ID" value="XM_034388528.1"/>
</dbReference>
<dbReference type="Pfam" id="PF00561">
    <property type="entry name" value="Abhydrolase_1"/>
    <property type="match status" value="1"/>
</dbReference>
<comment type="similarity">
    <text evidence="2">Belongs to the AB hydrolase superfamily. Epoxide hydrolase family.</text>
</comment>
<dbReference type="Gene3D" id="3.40.50.1820">
    <property type="entry name" value="alpha/beta hydrolase"/>
    <property type="match status" value="1"/>
</dbReference>